<dbReference type="Gene3D" id="3.40.190.10">
    <property type="entry name" value="Periplasmic binding protein-like II"/>
    <property type="match status" value="3"/>
</dbReference>
<keyword evidence="1" id="KW-0813">Transport</keyword>
<dbReference type="Proteomes" id="UP001242480">
    <property type="component" value="Unassembled WGS sequence"/>
</dbReference>
<proteinExistence type="predicted"/>
<dbReference type="RefSeq" id="WP_307277687.1">
    <property type="nucleotide sequence ID" value="NZ_JAUSVX010000010.1"/>
</dbReference>
<accession>A0ABU0JC38</accession>
<dbReference type="SUPFAM" id="SSF53850">
    <property type="entry name" value="Periplasmic binding protein-like II"/>
    <property type="match status" value="1"/>
</dbReference>
<comment type="caution">
    <text evidence="1">The sequence shown here is derived from an EMBL/GenBank/DDBJ whole genome shotgun (WGS) entry which is preliminary data.</text>
</comment>
<evidence type="ECO:0000313" key="1">
    <source>
        <dbReference type="EMBL" id="MDQ0471851.1"/>
    </source>
</evidence>
<sequence length="378" mass="40513">MIVTLKGMTWNHPRGYDPMVACSALWAERTGVAVTWDKRSLQDFETFPVDELARAYDLLVIDHPHVGQVTAEDCLLPLDVVGREAERQALAAGSVGPSYRSYTYAGRQWAFPIDAATQVQAFRPDRLAAAPVLLSEVMALARRGRVAVPLRAPHALMLFMTLNAHLGAPCSVEKGPFVERGVAGDVWSLMRELASDLDAGDFERDPIAVFERMAAAGSAIDCAPFVYGYVPYALAGFRPHRIAFADIPRAGARGPVGAALGGTGIAVSALSRHPGEAVDFAYWIAGGPAQRGPYAEAGGQPGHAEAWEDEAVNAPVLGFYRSTRATLEGSYLRPRHDGYMAFQGAASERISTGLGDGEAAGLVLDDLDRLFAGSFEPR</sequence>
<reference evidence="1 2" key="1">
    <citation type="submission" date="2023-07" db="EMBL/GenBank/DDBJ databases">
        <title>Genomic Encyclopedia of Type Strains, Phase IV (KMG-IV): sequencing the most valuable type-strain genomes for metagenomic binning, comparative biology and taxonomic classification.</title>
        <authorList>
            <person name="Goeker M."/>
        </authorList>
    </citation>
    <scope>NUCLEOTIDE SEQUENCE [LARGE SCALE GENOMIC DNA]</scope>
    <source>
        <strain evidence="1 2">DSM 19619</strain>
    </source>
</reference>
<dbReference type="EMBL" id="JAUSVX010000010">
    <property type="protein sequence ID" value="MDQ0471851.1"/>
    <property type="molecule type" value="Genomic_DNA"/>
</dbReference>
<keyword evidence="2" id="KW-1185">Reference proteome</keyword>
<organism evidence="1 2">
    <name type="scientific">Labrys wisconsinensis</name>
    <dbReference type="NCBI Taxonomy" id="425677"/>
    <lineage>
        <taxon>Bacteria</taxon>
        <taxon>Pseudomonadati</taxon>
        <taxon>Pseudomonadota</taxon>
        <taxon>Alphaproteobacteria</taxon>
        <taxon>Hyphomicrobiales</taxon>
        <taxon>Xanthobacteraceae</taxon>
        <taxon>Labrys</taxon>
    </lineage>
</organism>
<name>A0ABU0JC38_9HYPH</name>
<keyword evidence="1" id="KW-0762">Sugar transport</keyword>
<gene>
    <name evidence="1" type="ORF">QO011_004878</name>
</gene>
<evidence type="ECO:0000313" key="2">
    <source>
        <dbReference type="Proteomes" id="UP001242480"/>
    </source>
</evidence>
<protein>
    <submittedName>
        <fullName evidence="1">Multiple sugar transport system substrate-binding protein</fullName>
    </submittedName>
</protein>